<evidence type="ECO:0000313" key="1">
    <source>
        <dbReference type="EMBL" id="KKS95260.1"/>
    </source>
</evidence>
<protein>
    <submittedName>
        <fullName evidence="1">Uncharacterized protein</fullName>
    </submittedName>
</protein>
<proteinExistence type="predicted"/>
<evidence type="ECO:0000313" key="2">
    <source>
        <dbReference type="Proteomes" id="UP000034894"/>
    </source>
</evidence>
<gene>
    <name evidence="1" type="ORF">UV73_C0020G0007</name>
</gene>
<reference evidence="1 2" key="1">
    <citation type="journal article" date="2015" name="Nature">
        <title>rRNA introns, odd ribosomes, and small enigmatic genomes across a large radiation of phyla.</title>
        <authorList>
            <person name="Brown C.T."/>
            <person name="Hug L.A."/>
            <person name="Thomas B.C."/>
            <person name="Sharon I."/>
            <person name="Castelle C.J."/>
            <person name="Singh A."/>
            <person name="Wilkins M.J."/>
            <person name="Williams K.H."/>
            <person name="Banfield J.F."/>
        </authorList>
    </citation>
    <scope>NUCLEOTIDE SEQUENCE [LARGE SCALE GENOMIC DNA]</scope>
</reference>
<comment type="caution">
    <text evidence="1">The sequence shown here is derived from an EMBL/GenBank/DDBJ whole genome shotgun (WGS) entry which is preliminary data.</text>
</comment>
<dbReference type="EMBL" id="LCFP01000020">
    <property type="protein sequence ID" value="KKS95260.1"/>
    <property type="molecule type" value="Genomic_DNA"/>
</dbReference>
<dbReference type="AlphaFoldDB" id="A0A0G1DBK9"/>
<accession>A0A0G1DBK9</accession>
<sequence length="144" mass="16828">MKAKCGLCGKSKKLTKTSCCNNWICDDTDKYVMFSYVRNSCYRNHDRYTLCSYHNIENHKGNWLTCKKCIKDFDTEDYVWRGTNEFNFKKLSNPPKFEPTHCSECDVIIKRGYEGYTSLPNGKYLCEICGSKHLSELAKERLSN</sequence>
<dbReference type="STRING" id="1618443.UV73_C0020G0007"/>
<name>A0A0G1DBK9_9BACT</name>
<organism evidence="1 2">
    <name type="scientific">Candidatus Gottesmanbacteria bacterium GW2011_GWA2_43_14</name>
    <dbReference type="NCBI Taxonomy" id="1618443"/>
    <lineage>
        <taxon>Bacteria</taxon>
        <taxon>Candidatus Gottesmaniibacteriota</taxon>
    </lineage>
</organism>
<dbReference type="Proteomes" id="UP000034894">
    <property type="component" value="Unassembled WGS sequence"/>
</dbReference>